<accession>A0AAW1Q1Y7</accession>
<comment type="similarity">
    <text evidence="1">Belongs to the Luc7 family.</text>
</comment>
<evidence type="ECO:0000313" key="3">
    <source>
        <dbReference type="EMBL" id="KAK9816303.1"/>
    </source>
</evidence>
<keyword evidence="4" id="KW-1185">Reference proteome</keyword>
<evidence type="ECO:0000256" key="2">
    <source>
        <dbReference type="SAM" id="MobiDB-lite"/>
    </source>
</evidence>
<proteinExistence type="inferred from homology"/>
<evidence type="ECO:0000313" key="4">
    <source>
        <dbReference type="Proteomes" id="UP001438707"/>
    </source>
</evidence>
<feature type="region of interest" description="Disordered" evidence="2">
    <location>
        <begin position="238"/>
        <end position="361"/>
    </location>
</feature>
<dbReference type="GO" id="GO:0003729">
    <property type="term" value="F:mRNA binding"/>
    <property type="evidence" value="ECO:0007669"/>
    <property type="project" value="InterPro"/>
</dbReference>
<dbReference type="EMBL" id="JALJOS010000080">
    <property type="protein sequence ID" value="KAK9816303.1"/>
    <property type="molecule type" value="Genomic_DNA"/>
</dbReference>
<dbReference type="GO" id="GO:0005685">
    <property type="term" value="C:U1 snRNP"/>
    <property type="evidence" value="ECO:0007669"/>
    <property type="project" value="InterPro"/>
</dbReference>
<evidence type="ECO:0000256" key="1">
    <source>
        <dbReference type="ARBA" id="ARBA00005655"/>
    </source>
</evidence>
<feature type="compositionally biased region" description="Basic and acidic residues" evidence="2">
    <location>
        <begin position="258"/>
        <end position="323"/>
    </location>
</feature>
<comment type="caution">
    <text evidence="3">The sequence shown here is derived from an EMBL/GenBank/DDBJ whole genome shotgun (WGS) entry which is preliminary data.</text>
</comment>
<feature type="compositionally biased region" description="Basic and acidic residues" evidence="2">
    <location>
        <begin position="158"/>
        <end position="174"/>
    </location>
</feature>
<dbReference type="Pfam" id="PF03194">
    <property type="entry name" value="LUC7"/>
    <property type="match status" value="1"/>
</dbReference>
<sequence>MVDAMRAMLDELMGENRNGDREKVERPLNSREICKHHLCGFCPYVEFERTKHDFGQCPLLHDEDAKERWDALDDAGKERLGHEHALMKWLDQLMADLRAKIKKNTERLKAEQESPVYLKDDQTALGYMNDSINELLARSEKLGEDGDVDGAQAVAAQAEHRKTEKAKFEGEARQRAGGNSSRYGEQEVCPLSGVIVNVEETRVRDHKMGRNYRAWCKFHEVYKALMETFAKRGLGGLPPPPLLPGAPPGPSPAPIPRLDSHRSGGEMGRSREPEDGRDRDRHRDRDRERERGRVDRHRAPASDWPRDRERGGSHHSRDHDRDRGHRHPSSQHRPSGNRHRSRSPSRAGGRERDYGSRNGHR</sequence>
<feature type="region of interest" description="Disordered" evidence="2">
    <location>
        <begin position="158"/>
        <end position="184"/>
    </location>
</feature>
<feature type="compositionally biased region" description="Basic residues" evidence="2">
    <location>
        <begin position="324"/>
        <end position="343"/>
    </location>
</feature>
<evidence type="ECO:0008006" key="5">
    <source>
        <dbReference type="Google" id="ProtNLM"/>
    </source>
</evidence>
<protein>
    <recommendedName>
        <fullName evidence="5">Luc7-like protein 3</fullName>
    </recommendedName>
</protein>
<feature type="compositionally biased region" description="Pro residues" evidence="2">
    <location>
        <begin position="238"/>
        <end position="255"/>
    </location>
</feature>
<reference evidence="3 4" key="1">
    <citation type="journal article" date="2024" name="Nat. Commun.">
        <title>Phylogenomics reveals the evolutionary origins of lichenization in chlorophyte algae.</title>
        <authorList>
            <person name="Puginier C."/>
            <person name="Libourel C."/>
            <person name="Otte J."/>
            <person name="Skaloud P."/>
            <person name="Haon M."/>
            <person name="Grisel S."/>
            <person name="Petersen M."/>
            <person name="Berrin J.G."/>
            <person name="Delaux P.M."/>
            <person name="Dal Grande F."/>
            <person name="Keller J."/>
        </authorList>
    </citation>
    <scope>NUCLEOTIDE SEQUENCE [LARGE SCALE GENOMIC DNA]</scope>
    <source>
        <strain evidence="3 4">SAG 2145</strain>
    </source>
</reference>
<dbReference type="GO" id="GO:0006376">
    <property type="term" value="P:mRNA splice site recognition"/>
    <property type="evidence" value="ECO:0007669"/>
    <property type="project" value="InterPro"/>
</dbReference>
<name>A0AAW1Q1Y7_9CHLO</name>
<organism evidence="3 4">
    <name type="scientific">Apatococcus lobatus</name>
    <dbReference type="NCBI Taxonomy" id="904363"/>
    <lineage>
        <taxon>Eukaryota</taxon>
        <taxon>Viridiplantae</taxon>
        <taxon>Chlorophyta</taxon>
        <taxon>core chlorophytes</taxon>
        <taxon>Trebouxiophyceae</taxon>
        <taxon>Chlorellales</taxon>
        <taxon>Chlorellaceae</taxon>
        <taxon>Apatococcus</taxon>
    </lineage>
</organism>
<gene>
    <name evidence="3" type="ORF">WJX74_004427</name>
</gene>
<dbReference type="InterPro" id="IPR004882">
    <property type="entry name" value="Luc7-rel"/>
</dbReference>
<dbReference type="AlphaFoldDB" id="A0AAW1Q1Y7"/>
<dbReference type="Proteomes" id="UP001438707">
    <property type="component" value="Unassembled WGS sequence"/>
</dbReference>
<dbReference type="PANTHER" id="PTHR12375">
    <property type="entry name" value="RNA-BINDING PROTEIN LUC7-RELATED"/>
    <property type="match status" value="1"/>
</dbReference>